<dbReference type="Gene3D" id="1.20.1280.50">
    <property type="match status" value="1"/>
</dbReference>
<dbReference type="InterPro" id="IPR001810">
    <property type="entry name" value="F-box_dom"/>
</dbReference>
<dbReference type="PROSITE" id="PS50181">
    <property type="entry name" value="FBOX"/>
    <property type="match status" value="1"/>
</dbReference>
<dbReference type="SUPFAM" id="SSF81383">
    <property type="entry name" value="F-box domain"/>
    <property type="match status" value="1"/>
</dbReference>
<reference evidence="2" key="1">
    <citation type="submission" date="2024-10" db="EMBL/GenBank/DDBJ databases">
        <authorList>
            <person name="Ryan C."/>
        </authorList>
    </citation>
    <scope>NUCLEOTIDE SEQUENCE [LARGE SCALE GENOMIC DNA]</scope>
</reference>
<dbReference type="PANTHER" id="PTHR34591">
    <property type="entry name" value="OS03G0653100 PROTEIN-RELATED"/>
    <property type="match status" value="1"/>
</dbReference>
<dbReference type="InterPro" id="IPR036047">
    <property type="entry name" value="F-box-like_dom_sf"/>
</dbReference>
<accession>A0ABC8YIP2</accession>
<dbReference type="Pfam" id="PF00646">
    <property type="entry name" value="F-box"/>
    <property type="match status" value="1"/>
</dbReference>
<dbReference type="Proteomes" id="UP001497457">
    <property type="component" value="Chromosome 16b"/>
</dbReference>
<dbReference type="AlphaFoldDB" id="A0ABC8YIP2"/>
<evidence type="ECO:0000259" key="1">
    <source>
        <dbReference type="PROSITE" id="PS50181"/>
    </source>
</evidence>
<organism evidence="2 3">
    <name type="scientific">Urochloa decumbens</name>
    <dbReference type="NCBI Taxonomy" id="240449"/>
    <lineage>
        <taxon>Eukaryota</taxon>
        <taxon>Viridiplantae</taxon>
        <taxon>Streptophyta</taxon>
        <taxon>Embryophyta</taxon>
        <taxon>Tracheophyta</taxon>
        <taxon>Spermatophyta</taxon>
        <taxon>Magnoliopsida</taxon>
        <taxon>Liliopsida</taxon>
        <taxon>Poales</taxon>
        <taxon>Poaceae</taxon>
        <taxon>PACMAD clade</taxon>
        <taxon>Panicoideae</taxon>
        <taxon>Panicodae</taxon>
        <taxon>Paniceae</taxon>
        <taxon>Melinidinae</taxon>
        <taxon>Urochloa</taxon>
    </lineage>
</organism>
<dbReference type="EMBL" id="OZ075126">
    <property type="protein sequence ID" value="CAL4943559.1"/>
    <property type="molecule type" value="Genomic_DNA"/>
</dbReference>
<proteinExistence type="predicted"/>
<feature type="domain" description="F-box" evidence="1">
    <location>
        <begin position="10"/>
        <end position="56"/>
    </location>
</feature>
<evidence type="ECO:0000313" key="2">
    <source>
        <dbReference type="EMBL" id="CAL4943559.1"/>
    </source>
</evidence>
<name>A0ABC8YIP2_9POAL</name>
<protein>
    <recommendedName>
        <fullName evidence="1">F-box domain-containing protein</fullName>
    </recommendedName>
</protein>
<keyword evidence="3" id="KW-1185">Reference proteome</keyword>
<evidence type="ECO:0000313" key="3">
    <source>
        <dbReference type="Proteomes" id="UP001497457"/>
    </source>
</evidence>
<sequence>MEQHEAAPAPAPAQRLPHDVLADVLRRLPPRGLAAARCVCTDWRAAVDDRRLLRAAIDALLPRSLDALLVNNPGFLHTEFFSRPGALADHCNGLLLLDEHVVNPATRRWAPLPRLDNARDTNYFFHEYLAYDPAVSLHYEVLRIPRISWSYTYGRPDDRVFVPGCDANIEDIEWPPSPFIVPVFSSMTGQWEKRSLVREGLAVGSNVISKQYIPSDKTSFGQRSHRPLASFGRISEKGVYYVLHEAADPLRLRVWILDESCGQMEWVLKYDHDLSPVLELWNRHEKLDGQWVLQDVNYYKDHSKLEEDPEEAADLKLEWDSDNDDFLEEGIEIDFDGDDDDICYIGFHPYKEVVFFSRSIECNGLAYHLSSSKVQNLGNLSPKSGYYTCYSVGTTFCYTPCWLEELPGSS</sequence>
<dbReference type="PANTHER" id="PTHR34591:SF52">
    <property type="entry name" value="F-BOX DOMAIN-CONTAINING PROTEIN"/>
    <property type="match status" value="1"/>
</dbReference>
<dbReference type="SMART" id="SM00256">
    <property type="entry name" value="FBOX"/>
    <property type="match status" value="1"/>
</dbReference>
<gene>
    <name evidence="2" type="ORF">URODEC1_LOCUS34247</name>
</gene>